<dbReference type="InParanoid" id="A0A067N9Q2"/>
<dbReference type="OrthoDB" id="10250130at2759"/>
<keyword evidence="7" id="KW-1185">Reference proteome</keyword>
<keyword evidence="4" id="KW-0472">Membrane</keyword>
<feature type="signal peptide" evidence="5">
    <location>
        <begin position="1"/>
        <end position="18"/>
    </location>
</feature>
<protein>
    <submittedName>
        <fullName evidence="6">Uncharacterized protein</fullName>
    </submittedName>
</protein>
<dbReference type="STRING" id="930990.A0A067N9Q2"/>
<dbReference type="Pfam" id="PF24681">
    <property type="entry name" value="Kelch_KLHDC2_KLHL20_DRC7"/>
    <property type="match status" value="1"/>
</dbReference>
<proteinExistence type="predicted"/>
<feature type="chain" id="PRO_5001641939" evidence="5">
    <location>
        <begin position="19"/>
        <end position="983"/>
    </location>
</feature>
<dbReference type="Gene3D" id="2.120.10.80">
    <property type="entry name" value="Kelch-type beta propeller"/>
    <property type="match status" value="2"/>
</dbReference>
<evidence type="ECO:0000256" key="1">
    <source>
        <dbReference type="ARBA" id="ARBA00022441"/>
    </source>
</evidence>
<feature type="region of interest" description="Disordered" evidence="3">
    <location>
        <begin position="890"/>
        <end position="955"/>
    </location>
</feature>
<evidence type="ECO:0000313" key="6">
    <source>
        <dbReference type="EMBL" id="KDQ20516.1"/>
    </source>
</evidence>
<feature type="transmembrane region" description="Helical" evidence="4">
    <location>
        <begin position="494"/>
        <end position="510"/>
    </location>
</feature>
<name>A0A067N9Q2_BOTB1</name>
<feature type="region of interest" description="Disordered" evidence="3">
    <location>
        <begin position="661"/>
        <end position="691"/>
    </location>
</feature>
<keyword evidence="1" id="KW-0880">Kelch repeat</keyword>
<reference evidence="7" key="1">
    <citation type="journal article" date="2014" name="Proc. Natl. Acad. Sci. U.S.A.">
        <title>Extensive sampling of basidiomycete genomes demonstrates inadequacy of the white-rot/brown-rot paradigm for wood decay fungi.</title>
        <authorList>
            <person name="Riley R."/>
            <person name="Salamov A.A."/>
            <person name="Brown D.W."/>
            <person name="Nagy L.G."/>
            <person name="Floudas D."/>
            <person name="Held B.W."/>
            <person name="Levasseur A."/>
            <person name="Lombard V."/>
            <person name="Morin E."/>
            <person name="Otillar R."/>
            <person name="Lindquist E.A."/>
            <person name="Sun H."/>
            <person name="LaButti K.M."/>
            <person name="Schmutz J."/>
            <person name="Jabbour D."/>
            <person name="Luo H."/>
            <person name="Baker S.E."/>
            <person name="Pisabarro A.G."/>
            <person name="Walton J.D."/>
            <person name="Blanchette R.A."/>
            <person name="Henrissat B."/>
            <person name="Martin F."/>
            <person name="Cullen D."/>
            <person name="Hibbett D.S."/>
            <person name="Grigoriev I.V."/>
        </authorList>
    </citation>
    <scope>NUCLEOTIDE SEQUENCE [LARGE SCALE GENOMIC DNA]</scope>
    <source>
        <strain evidence="7">FD-172 SS1</strain>
    </source>
</reference>
<feature type="compositionally biased region" description="Gly residues" evidence="3">
    <location>
        <begin position="456"/>
        <end position="469"/>
    </location>
</feature>
<dbReference type="SUPFAM" id="SSF50965">
    <property type="entry name" value="Galactose oxidase, central domain"/>
    <property type="match status" value="1"/>
</dbReference>
<feature type="region of interest" description="Disordered" evidence="3">
    <location>
        <begin position="453"/>
        <end position="483"/>
    </location>
</feature>
<feature type="transmembrane region" description="Helical" evidence="4">
    <location>
        <begin position="531"/>
        <end position="552"/>
    </location>
</feature>
<dbReference type="PANTHER" id="PTHR46093:SF18">
    <property type="entry name" value="FIBRONECTIN TYPE-III DOMAIN-CONTAINING PROTEIN"/>
    <property type="match status" value="1"/>
</dbReference>
<dbReference type="InterPro" id="IPR011043">
    <property type="entry name" value="Gal_Oxase/kelch_b-propeller"/>
</dbReference>
<feature type="compositionally biased region" description="Polar residues" evidence="3">
    <location>
        <begin position="662"/>
        <end position="676"/>
    </location>
</feature>
<feature type="region of interest" description="Disordered" evidence="3">
    <location>
        <begin position="615"/>
        <end position="639"/>
    </location>
</feature>
<evidence type="ECO:0000256" key="2">
    <source>
        <dbReference type="ARBA" id="ARBA00022737"/>
    </source>
</evidence>
<dbReference type="EMBL" id="KL198017">
    <property type="protein sequence ID" value="KDQ20516.1"/>
    <property type="molecule type" value="Genomic_DNA"/>
</dbReference>
<evidence type="ECO:0000256" key="4">
    <source>
        <dbReference type="SAM" id="Phobius"/>
    </source>
</evidence>
<dbReference type="AlphaFoldDB" id="A0A067N9Q2"/>
<evidence type="ECO:0000256" key="3">
    <source>
        <dbReference type="SAM" id="MobiDB-lite"/>
    </source>
</evidence>
<feature type="compositionally biased region" description="Basic and acidic residues" evidence="3">
    <location>
        <begin position="920"/>
        <end position="934"/>
    </location>
</feature>
<dbReference type="InterPro" id="IPR015915">
    <property type="entry name" value="Kelch-typ_b-propeller"/>
</dbReference>
<keyword evidence="5" id="KW-0732">Signal</keyword>
<feature type="transmembrane region" description="Helical" evidence="4">
    <location>
        <begin position="584"/>
        <end position="602"/>
    </location>
</feature>
<sequence>MFLIFYLGFSFHLHFARAQPIQASTNVPPLQWINLTPSFGGSIPPPLKDASIGYDPTRPRLLIFGGESAADIVTQETYLLDMTTLQWAAPNPPAGLTSRPPARSAAVGGPDVAANYRQDYVMWGGKGSTGPLSDLWSFNFATEFWNEATISSSPVGPSPRWGASGGTDPTSLQSLALTTTLYVTGGTNGTDGFGFQDVWGLVISGYLAQNIQGVNATWQQFSPGATSGAAGNPKLGQAGTIMYKSRIVTYGGCNFAAGQTGNASCATQDSHFLSTNPDFTPSSWTSESACPAARFGAALAPNLNAVSSSFGSQVFLILGSMDASEWSDQGGLQHGEVAVLDTNGGTWARVLPSGDPSSNPPYPSPREGAAVLSLPHAVSGVAATDTLVFGGKETSTGKYLNELWLLRAYNGTISSTNQTSWGGYGNGVLGSGVSASGSGVTVQFLTQCATPLTPQAGGGGGGGGGGGSSGPSPPPQSPASQAAQSSTVSRLHKILSPVSIALLLPAVLVSRYSIHSLGVQTSPTGSGASSLLLVSYVLAAAAYGVGVAGFAISLTTTRASVSSAIAKRSAVDHGILFKTLHGKVGLALFAGLYAIIPIYLIACWRASRRSPKAAASPASDTVVMRERGESSDIAGPLPDRAPMRASQEGFFGMARRKEMGKSTFSAESEGVQASTPDHQRRPPSGSSLSDFFRGSWGRSRRSCDGRIEKPAEESQGFEVVNRPKKRAAGSSPYDTYTRRSMFEFQTALSDVSWMERRRDLHTMSEIDYALSHMTPTPGFTDTGSPMPLIPPGTDLASTSTVSSPAPTSPDTLQGIANLVTHAFIIFACVFCLITLFASGPLVAFIIFLIWTVAFYFSLVLMAWFHIPGVSYLSLFIARLRGETHVPMPTEPADLHATSSSVPTPLTQSYFSPYIHQPPYRRVDGMSRDDSERASRLSRNPRSTVVSDDDEDDDDRQREMEIEMARRDVSVITVPKRRLVIANE</sequence>
<feature type="compositionally biased region" description="Polar residues" evidence="3">
    <location>
        <begin position="896"/>
        <end position="910"/>
    </location>
</feature>
<feature type="transmembrane region" description="Helical" evidence="4">
    <location>
        <begin position="822"/>
        <end position="849"/>
    </location>
</feature>
<dbReference type="Proteomes" id="UP000027195">
    <property type="component" value="Unassembled WGS sequence"/>
</dbReference>
<feature type="compositionally biased region" description="Polar residues" evidence="3">
    <location>
        <begin position="936"/>
        <end position="945"/>
    </location>
</feature>
<organism evidence="6 7">
    <name type="scientific">Botryobasidium botryosum (strain FD-172 SS1)</name>
    <dbReference type="NCBI Taxonomy" id="930990"/>
    <lineage>
        <taxon>Eukaryota</taxon>
        <taxon>Fungi</taxon>
        <taxon>Dikarya</taxon>
        <taxon>Basidiomycota</taxon>
        <taxon>Agaricomycotina</taxon>
        <taxon>Agaricomycetes</taxon>
        <taxon>Cantharellales</taxon>
        <taxon>Botryobasidiaceae</taxon>
        <taxon>Botryobasidium</taxon>
    </lineage>
</organism>
<evidence type="ECO:0000256" key="5">
    <source>
        <dbReference type="SAM" id="SignalP"/>
    </source>
</evidence>
<evidence type="ECO:0000313" key="7">
    <source>
        <dbReference type="Proteomes" id="UP000027195"/>
    </source>
</evidence>
<dbReference type="HOGENOM" id="CLU_014628_0_0_1"/>
<dbReference type="PANTHER" id="PTHR46093">
    <property type="entry name" value="ACYL-COA-BINDING DOMAIN-CONTAINING PROTEIN 5"/>
    <property type="match status" value="1"/>
</dbReference>
<keyword evidence="4" id="KW-1133">Transmembrane helix</keyword>
<accession>A0A067N9Q2</accession>
<keyword evidence="2" id="KW-0677">Repeat</keyword>
<keyword evidence="4" id="KW-0812">Transmembrane</keyword>
<gene>
    <name evidence="6" type="ORF">BOTBODRAFT_124153</name>
</gene>
<dbReference type="SUPFAM" id="SSF117281">
    <property type="entry name" value="Kelch motif"/>
    <property type="match status" value="1"/>
</dbReference>